<evidence type="ECO:0008006" key="3">
    <source>
        <dbReference type="Google" id="ProtNLM"/>
    </source>
</evidence>
<protein>
    <recommendedName>
        <fullName evidence="3">Asp23 family, cell envelope-related function</fullName>
    </recommendedName>
</protein>
<organism evidence="1 2">
    <name type="scientific">Saccharopolyspora karakumensis</name>
    <dbReference type="NCBI Taxonomy" id="2530386"/>
    <lineage>
        <taxon>Bacteria</taxon>
        <taxon>Bacillati</taxon>
        <taxon>Actinomycetota</taxon>
        <taxon>Actinomycetes</taxon>
        <taxon>Pseudonocardiales</taxon>
        <taxon>Pseudonocardiaceae</taxon>
        <taxon>Saccharopolyspora</taxon>
    </lineage>
</organism>
<dbReference type="AlphaFoldDB" id="A0A4R5BJN3"/>
<evidence type="ECO:0000313" key="1">
    <source>
        <dbReference type="EMBL" id="TDD85543.1"/>
    </source>
</evidence>
<name>A0A4R5BJN3_9PSEU</name>
<dbReference type="RefSeq" id="WP_132684837.1">
    <property type="nucleotide sequence ID" value="NZ_SMLA01000035.1"/>
</dbReference>
<reference evidence="1 2" key="1">
    <citation type="submission" date="2019-03" db="EMBL/GenBank/DDBJ databases">
        <title>Draft genome sequences of novel Actinobacteria.</title>
        <authorList>
            <person name="Sahin N."/>
            <person name="Ay H."/>
            <person name="Saygin H."/>
        </authorList>
    </citation>
    <scope>NUCLEOTIDE SEQUENCE [LARGE SCALE GENOMIC DNA]</scope>
    <source>
        <strain evidence="1 2">5K548</strain>
    </source>
</reference>
<comment type="caution">
    <text evidence="1">The sequence shown here is derived from an EMBL/GenBank/DDBJ whole genome shotgun (WGS) entry which is preliminary data.</text>
</comment>
<proteinExistence type="predicted"/>
<dbReference type="Proteomes" id="UP000294723">
    <property type="component" value="Unassembled WGS sequence"/>
</dbReference>
<gene>
    <name evidence="1" type="ORF">E1202_20885</name>
</gene>
<dbReference type="EMBL" id="SMLA01000035">
    <property type="protein sequence ID" value="TDD85543.1"/>
    <property type="molecule type" value="Genomic_DNA"/>
</dbReference>
<evidence type="ECO:0000313" key="2">
    <source>
        <dbReference type="Proteomes" id="UP000294723"/>
    </source>
</evidence>
<sequence length="103" mass="10305">MSPGAAEVADQVAAAVLAHPAVAGLHGGSFGTTATHLPGRRVVGVRLGDARDAVEVGVVLRLGDPLLDVVDQLRRRVAAVVGEVPVDVVVCAVVEPGEEPGGS</sequence>
<keyword evidence="2" id="KW-1185">Reference proteome</keyword>
<accession>A0A4R5BJN3</accession>